<dbReference type="EMBL" id="CAKOAT010352932">
    <property type="protein sequence ID" value="CAH8363171.1"/>
    <property type="molecule type" value="Genomic_DNA"/>
</dbReference>
<evidence type="ECO:0000313" key="2">
    <source>
        <dbReference type="Proteomes" id="UP001642260"/>
    </source>
</evidence>
<protein>
    <submittedName>
        <fullName evidence="1">Uncharacterized protein</fullName>
    </submittedName>
</protein>
<dbReference type="Proteomes" id="UP001642260">
    <property type="component" value="Unassembled WGS sequence"/>
</dbReference>
<proteinExistence type="predicted"/>
<gene>
    <name evidence="1" type="ORF">ERUC_LOCUS28927</name>
</gene>
<sequence>MAKNGILKIGIQGLYQGHILKLSGNLGQDAAVATVGTREANVALEARSRGQEIEAVV</sequence>
<accession>A0ABC8L127</accession>
<keyword evidence="2" id="KW-1185">Reference proteome</keyword>
<organism evidence="1 2">
    <name type="scientific">Eruca vesicaria subsp. sativa</name>
    <name type="common">Garden rocket</name>
    <name type="synonym">Eruca sativa</name>
    <dbReference type="NCBI Taxonomy" id="29727"/>
    <lineage>
        <taxon>Eukaryota</taxon>
        <taxon>Viridiplantae</taxon>
        <taxon>Streptophyta</taxon>
        <taxon>Embryophyta</taxon>
        <taxon>Tracheophyta</taxon>
        <taxon>Spermatophyta</taxon>
        <taxon>Magnoliopsida</taxon>
        <taxon>eudicotyledons</taxon>
        <taxon>Gunneridae</taxon>
        <taxon>Pentapetalae</taxon>
        <taxon>rosids</taxon>
        <taxon>malvids</taxon>
        <taxon>Brassicales</taxon>
        <taxon>Brassicaceae</taxon>
        <taxon>Brassiceae</taxon>
        <taxon>Eruca</taxon>
    </lineage>
</organism>
<dbReference type="AlphaFoldDB" id="A0ABC8L127"/>
<evidence type="ECO:0000313" key="1">
    <source>
        <dbReference type="EMBL" id="CAH8363171.1"/>
    </source>
</evidence>
<reference evidence="1 2" key="1">
    <citation type="submission" date="2022-03" db="EMBL/GenBank/DDBJ databases">
        <authorList>
            <person name="Macdonald S."/>
            <person name="Ahmed S."/>
            <person name="Newling K."/>
        </authorList>
    </citation>
    <scope>NUCLEOTIDE SEQUENCE [LARGE SCALE GENOMIC DNA]</scope>
</reference>
<name>A0ABC8L127_ERUVS</name>
<comment type="caution">
    <text evidence="1">The sequence shown here is derived from an EMBL/GenBank/DDBJ whole genome shotgun (WGS) entry which is preliminary data.</text>
</comment>